<dbReference type="GO" id="GO:0005886">
    <property type="term" value="C:plasma membrane"/>
    <property type="evidence" value="ECO:0007669"/>
    <property type="project" value="UniProtKB-SubCell"/>
</dbReference>
<reference evidence="11 12" key="1">
    <citation type="submission" date="2019-03" db="EMBL/GenBank/DDBJ databases">
        <title>Genomic Encyclopedia of Archaeal and Bacterial Type Strains, Phase II (KMG-II): from individual species to whole genera.</title>
        <authorList>
            <person name="Goeker M."/>
        </authorList>
    </citation>
    <scope>NUCLEOTIDE SEQUENCE [LARGE SCALE GENOMIC DNA]</scope>
    <source>
        <strain evidence="11 12">ATCC 25309</strain>
    </source>
</reference>
<dbReference type="PANTHER" id="PTHR43790:SF1">
    <property type="entry name" value="XYLOSE IMPORT ATP-BINDING PROTEIN XYLG"/>
    <property type="match status" value="1"/>
</dbReference>
<dbReference type="SUPFAM" id="SSF52540">
    <property type="entry name" value="P-loop containing nucleoside triphosphate hydrolases"/>
    <property type="match status" value="2"/>
</dbReference>
<dbReference type="InterPro" id="IPR050107">
    <property type="entry name" value="ABC_carbohydrate_import_ATPase"/>
</dbReference>
<evidence type="ECO:0000256" key="7">
    <source>
        <dbReference type="ARBA" id="ARBA00022840"/>
    </source>
</evidence>
<dbReference type="PROSITE" id="PS50893">
    <property type="entry name" value="ABC_TRANSPORTER_2"/>
    <property type="match status" value="2"/>
</dbReference>
<dbReference type="InterPro" id="IPR003439">
    <property type="entry name" value="ABC_transporter-like_ATP-bd"/>
</dbReference>
<evidence type="ECO:0000256" key="6">
    <source>
        <dbReference type="ARBA" id="ARBA00022741"/>
    </source>
</evidence>
<dbReference type="InterPro" id="IPR027417">
    <property type="entry name" value="P-loop_NTPase"/>
</dbReference>
<dbReference type="Gene3D" id="3.40.50.300">
    <property type="entry name" value="P-loop containing nucleotide triphosphate hydrolases"/>
    <property type="match status" value="2"/>
</dbReference>
<evidence type="ECO:0000256" key="3">
    <source>
        <dbReference type="ARBA" id="ARBA00022475"/>
    </source>
</evidence>
<proteinExistence type="predicted"/>
<dbReference type="PANTHER" id="PTHR43790">
    <property type="entry name" value="CARBOHYDRATE TRANSPORT ATP-BINDING PROTEIN MG119-RELATED"/>
    <property type="match status" value="1"/>
</dbReference>
<name>A0A4R7RIE4_9BACT</name>
<keyword evidence="5" id="KW-0677">Repeat</keyword>
<evidence type="ECO:0000256" key="5">
    <source>
        <dbReference type="ARBA" id="ARBA00022737"/>
    </source>
</evidence>
<dbReference type="GO" id="GO:0016887">
    <property type="term" value="F:ATP hydrolysis activity"/>
    <property type="evidence" value="ECO:0007669"/>
    <property type="project" value="InterPro"/>
</dbReference>
<keyword evidence="3" id="KW-1003">Cell membrane</keyword>
<dbReference type="SMART" id="SM00382">
    <property type="entry name" value="AAA"/>
    <property type="match status" value="2"/>
</dbReference>
<comment type="subcellular location">
    <subcellularLocation>
        <location evidence="1">Cell membrane</location>
        <topology evidence="1">Peripheral membrane protein</topology>
    </subcellularLocation>
</comment>
<keyword evidence="6" id="KW-0547">Nucleotide-binding</keyword>
<sequence length="507" mass="54685">MMGMILSAQHLTKRFPGVVALKDVSFDLRAGEIHALCGENGAGKSTLIKLLSGIHPHGSYEGRFEVGGEEARFQSIADAGRAGIAVIYQELALVNEMSVAENIFLGSEPRRFGGFIDWPKIYREAKVLLDRFKVRLDPAARVVTLGVGQKQLVEIVKALAKDSKILILDEPTAALAEHEVLILLDILKDLRARGMACVYISHKLDEVFAISDRITVIRDGTSIVTKEAGEMTKAGVIQHMVGREITDLFPRRAAVPGAVVLRVRDLSVKDEQGLPRLHGLGFDLRAGEVLGIGGLMGAGRTELLMHLFGAWGRRTAGTVELGGRSLDGLAPAQVLKAGLALVSEDRRRYGLILEQEIGFNLSLSSLGQFSRAGFVNRSEEAVRNQESFKSLRVKATGLEAVVGRLSGGNQQKVVLGKALMTGPQVVMLDEPTRGIDVGAKLELYELINQLTGEGKAVLLVSSELPELIGMSDRILMLNEGRIGGAFTRAEATQERLMEAAMGQVGVG</sequence>
<accession>A0A4R7RIE4</accession>
<evidence type="ECO:0000256" key="4">
    <source>
        <dbReference type="ARBA" id="ARBA00022597"/>
    </source>
</evidence>
<evidence type="ECO:0000256" key="9">
    <source>
        <dbReference type="ARBA" id="ARBA00023136"/>
    </source>
</evidence>
<dbReference type="Proteomes" id="UP000295662">
    <property type="component" value="Unassembled WGS sequence"/>
</dbReference>
<protein>
    <submittedName>
        <fullName evidence="11">D-xylose transport system ATP-binding protein</fullName>
    </submittedName>
</protein>
<dbReference type="OrthoDB" id="9766104at2"/>
<feature type="domain" description="ABC transporter" evidence="10">
    <location>
        <begin position="6"/>
        <end position="244"/>
    </location>
</feature>
<evidence type="ECO:0000256" key="1">
    <source>
        <dbReference type="ARBA" id="ARBA00004202"/>
    </source>
</evidence>
<evidence type="ECO:0000313" key="11">
    <source>
        <dbReference type="EMBL" id="TDU62575.1"/>
    </source>
</evidence>
<dbReference type="AlphaFoldDB" id="A0A4R7RIE4"/>
<evidence type="ECO:0000313" key="12">
    <source>
        <dbReference type="Proteomes" id="UP000295662"/>
    </source>
</evidence>
<dbReference type="PROSITE" id="PS00211">
    <property type="entry name" value="ABC_TRANSPORTER_1"/>
    <property type="match status" value="1"/>
</dbReference>
<dbReference type="InterPro" id="IPR017871">
    <property type="entry name" value="ABC_transporter-like_CS"/>
</dbReference>
<evidence type="ECO:0000256" key="8">
    <source>
        <dbReference type="ARBA" id="ARBA00022967"/>
    </source>
</evidence>
<keyword evidence="4" id="KW-0762">Sugar transport</keyword>
<keyword evidence="2" id="KW-0813">Transport</keyword>
<evidence type="ECO:0000256" key="2">
    <source>
        <dbReference type="ARBA" id="ARBA00022448"/>
    </source>
</evidence>
<gene>
    <name evidence="11" type="ORF">EI77_04618</name>
</gene>
<dbReference type="Pfam" id="PF00005">
    <property type="entry name" value="ABC_tran"/>
    <property type="match status" value="2"/>
</dbReference>
<dbReference type="FunFam" id="3.40.50.300:FF:000127">
    <property type="entry name" value="Ribose import ATP-binding protein RbsA"/>
    <property type="match status" value="1"/>
</dbReference>
<dbReference type="CDD" id="cd03216">
    <property type="entry name" value="ABC_Carb_Monos_I"/>
    <property type="match status" value="1"/>
</dbReference>
<keyword evidence="12" id="KW-1185">Reference proteome</keyword>
<dbReference type="EMBL" id="SOCA01000018">
    <property type="protein sequence ID" value="TDU62575.1"/>
    <property type="molecule type" value="Genomic_DNA"/>
</dbReference>
<dbReference type="CDD" id="cd03215">
    <property type="entry name" value="ABC_Carb_Monos_II"/>
    <property type="match status" value="1"/>
</dbReference>
<organism evidence="11 12">
    <name type="scientific">Prosthecobacter fusiformis</name>
    <dbReference type="NCBI Taxonomy" id="48464"/>
    <lineage>
        <taxon>Bacteria</taxon>
        <taxon>Pseudomonadati</taxon>
        <taxon>Verrucomicrobiota</taxon>
        <taxon>Verrucomicrobiia</taxon>
        <taxon>Verrucomicrobiales</taxon>
        <taxon>Verrucomicrobiaceae</taxon>
        <taxon>Prosthecobacter</taxon>
    </lineage>
</organism>
<dbReference type="InterPro" id="IPR003593">
    <property type="entry name" value="AAA+_ATPase"/>
</dbReference>
<keyword evidence="8" id="KW-1278">Translocase</keyword>
<feature type="domain" description="ABC transporter" evidence="10">
    <location>
        <begin position="261"/>
        <end position="504"/>
    </location>
</feature>
<keyword evidence="7 11" id="KW-0067">ATP-binding</keyword>
<comment type="caution">
    <text evidence="11">The sequence shown here is derived from an EMBL/GenBank/DDBJ whole genome shotgun (WGS) entry which is preliminary data.</text>
</comment>
<evidence type="ECO:0000259" key="10">
    <source>
        <dbReference type="PROSITE" id="PS50893"/>
    </source>
</evidence>
<dbReference type="GO" id="GO:0005524">
    <property type="term" value="F:ATP binding"/>
    <property type="evidence" value="ECO:0007669"/>
    <property type="project" value="UniProtKB-KW"/>
</dbReference>
<keyword evidence="9" id="KW-0472">Membrane</keyword>